<accession>A0ABW1IFT9</accession>
<dbReference type="RefSeq" id="WP_379568825.1">
    <property type="nucleotide sequence ID" value="NZ_JBHSQK010000064.1"/>
</dbReference>
<dbReference type="Gene3D" id="3.40.50.720">
    <property type="entry name" value="NAD(P)-binding Rossmann-like Domain"/>
    <property type="match status" value="1"/>
</dbReference>
<dbReference type="SUPFAM" id="SSF51735">
    <property type="entry name" value="NAD(P)-binding Rossmann-fold domains"/>
    <property type="match status" value="1"/>
</dbReference>
<reference evidence="2" key="1">
    <citation type="journal article" date="2019" name="Int. J. Syst. Evol. Microbiol.">
        <title>The Global Catalogue of Microorganisms (GCM) 10K type strain sequencing project: providing services to taxonomists for standard genome sequencing and annotation.</title>
        <authorList>
            <consortium name="The Broad Institute Genomics Platform"/>
            <consortium name="The Broad Institute Genome Sequencing Center for Infectious Disease"/>
            <person name="Wu L."/>
            <person name="Ma J."/>
        </authorList>
    </citation>
    <scope>NUCLEOTIDE SEQUENCE [LARGE SCALE GENOMIC DNA]</scope>
    <source>
        <strain evidence="2">CGMCC 4.7397</strain>
    </source>
</reference>
<dbReference type="EMBL" id="JBHSQK010000064">
    <property type="protein sequence ID" value="MFC5951152.1"/>
    <property type="molecule type" value="Genomic_DNA"/>
</dbReference>
<sequence length="53" mass="5099">MTLDFTGRVAVVTGAGGGLGRAHALALAAAADPSSETTGHVRRIPLVGSAPSG</sequence>
<proteinExistence type="predicted"/>
<keyword evidence="2" id="KW-1185">Reference proteome</keyword>
<dbReference type="InterPro" id="IPR036291">
    <property type="entry name" value="NAD(P)-bd_dom_sf"/>
</dbReference>
<evidence type="ECO:0008006" key="3">
    <source>
        <dbReference type="Google" id="ProtNLM"/>
    </source>
</evidence>
<comment type="caution">
    <text evidence="1">The sequence shown here is derived from an EMBL/GenBank/DDBJ whole genome shotgun (WGS) entry which is preliminary data.</text>
</comment>
<gene>
    <name evidence="1" type="ORF">ACFQH9_23065</name>
</gene>
<evidence type="ECO:0000313" key="2">
    <source>
        <dbReference type="Proteomes" id="UP001596119"/>
    </source>
</evidence>
<organism evidence="1 2">
    <name type="scientific">Pseudonocardia lutea</name>
    <dbReference type="NCBI Taxonomy" id="2172015"/>
    <lineage>
        <taxon>Bacteria</taxon>
        <taxon>Bacillati</taxon>
        <taxon>Actinomycetota</taxon>
        <taxon>Actinomycetes</taxon>
        <taxon>Pseudonocardiales</taxon>
        <taxon>Pseudonocardiaceae</taxon>
        <taxon>Pseudonocardia</taxon>
    </lineage>
</organism>
<protein>
    <recommendedName>
        <fullName evidence="3">Short subunit dehydrogenase</fullName>
    </recommendedName>
</protein>
<evidence type="ECO:0000313" key="1">
    <source>
        <dbReference type="EMBL" id="MFC5951152.1"/>
    </source>
</evidence>
<name>A0ABW1IFT9_9PSEU</name>
<dbReference type="Proteomes" id="UP001596119">
    <property type="component" value="Unassembled WGS sequence"/>
</dbReference>